<keyword evidence="2" id="KW-1185">Reference proteome</keyword>
<dbReference type="EMBL" id="BKAB01000031">
    <property type="protein sequence ID" value="GEP24339.1"/>
    <property type="molecule type" value="Genomic_DNA"/>
</dbReference>
<proteinExistence type="predicted"/>
<evidence type="ECO:0000313" key="1">
    <source>
        <dbReference type="EMBL" id="GEP24339.1"/>
    </source>
</evidence>
<comment type="caution">
    <text evidence="1">The sequence shown here is derived from an EMBL/GenBank/DDBJ whole genome shotgun (WGS) entry which is preliminary data.</text>
</comment>
<gene>
    <name evidence="1" type="ORF">LDI01_19320</name>
</gene>
<reference evidence="1 2" key="1">
    <citation type="submission" date="2019-07" db="EMBL/GenBank/DDBJ databases">
        <title>Whole genome shotgun sequence of Lactobacillus diolivorans NBRC 107869.</title>
        <authorList>
            <person name="Hosoyama A."/>
            <person name="Uohara A."/>
            <person name="Ohji S."/>
            <person name="Ichikawa N."/>
        </authorList>
    </citation>
    <scope>NUCLEOTIDE SEQUENCE [LARGE SCALE GENOMIC DNA]</scope>
    <source>
        <strain evidence="1 2">NBRC 107869</strain>
    </source>
</reference>
<organism evidence="1 2">
    <name type="scientific">Lentilactobacillus diolivorans</name>
    <dbReference type="NCBI Taxonomy" id="179838"/>
    <lineage>
        <taxon>Bacteria</taxon>
        <taxon>Bacillati</taxon>
        <taxon>Bacillota</taxon>
        <taxon>Bacilli</taxon>
        <taxon>Lactobacillales</taxon>
        <taxon>Lactobacillaceae</taxon>
        <taxon>Lentilactobacillus</taxon>
    </lineage>
</organism>
<protein>
    <submittedName>
        <fullName evidence="1">Uncharacterized protein</fullName>
    </submittedName>
</protein>
<name>A0ABQ0XJD7_9LACO</name>
<evidence type="ECO:0000313" key="2">
    <source>
        <dbReference type="Proteomes" id="UP000321409"/>
    </source>
</evidence>
<dbReference type="Proteomes" id="UP000321409">
    <property type="component" value="Unassembled WGS sequence"/>
</dbReference>
<sequence length="44" mass="4935">MAKNHRDNEMAKFVNHDSQKAKIELTIDSKSVGNVLLGVTIKPR</sequence>
<accession>A0ABQ0XJD7</accession>